<dbReference type="Proteomes" id="UP000272942">
    <property type="component" value="Unassembled WGS sequence"/>
</dbReference>
<reference evidence="1 2" key="2">
    <citation type="submission" date="2018-11" db="EMBL/GenBank/DDBJ databases">
        <authorList>
            <consortium name="Pathogen Informatics"/>
        </authorList>
    </citation>
    <scope>NUCLEOTIDE SEQUENCE [LARGE SCALE GENOMIC DNA]</scope>
    <source>
        <strain evidence="1 2">Egypt</strain>
    </source>
</reference>
<dbReference type="OrthoDB" id="203862at2759"/>
<gene>
    <name evidence="1" type="ORF">ECPE_LOCUS7874</name>
</gene>
<keyword evidence="2" id="KW-1185">Reference proteome</keyword>
<dbReference type="AlphaFoldDB" id="A0A183ALN9"/>
<dbReference type="WBParaSite" id="ECPE_0000789301-mRNA-1">
    <property type="protein sequence ID" value="ECPE_0000789301-mRNA-1"/>
    <property type="gene ID" value="ECPE_0000789301"/>
</dbReference>
<evidence type="ECO:0000313" key="3">
    <source>
        <dbReference type="WBParaSite" id="ECPE_0000789301-mRNA-1"/>
    </source>
</evidence>
<evidence type="ECO:0000313" key="1">
    <source>
        <dbReference type="EMBL" id="VDP82236.1"/>
    </source>
</evidence>
<name>A0A183ALN9_9TREM</name>
<evidence type="ECO:0000313" key="2">
    <source>
        <dbReference type="Proteomes" id="UP000272942"/>
    </source>
</evidence>
<organism evidence="3">
    <name type="scientific">Echinostoma caproni</name>
    <dbReference type="NCBI Taxonomy" id="27848"/>
    <lineage>
        <taxon>Eukaryota</taxon>
        <taxon>Metazoa</taxon>
        <taxon>Spiralia</taxon>
        <taxon>Lophotrochozoa</taxon>
        <taxon>Platyhelminthes</taxon>
        <taxon>Trematoda</taxon>
        <taxon>Digenea</taxon>
        <taxon>Plagiorchiida</taxon>
        <taxon>Echinostomata</taxon>
        <taxon>Echinostomatoidea</taxon>
        <taxon>Echinostomatidae</taxon>
        <taxon>Echinostoma</taxon>
    </lineage>
</organism>
<proteinExistence type="predicted"/>
<dbReference type="EMBL" id="UZAN01045209">
    <property type="protein sequence ID" value="VDP82236.1"/>
    <property type="molecule type" value="Genomic_DNA"/>
</dbReference>
<dbReference type="InterPro" id="IPR038050">
    <property type="entry name" value="Neuro_actylchol_rec"/>
</dbReference>
<protein>
    <submittedName>
        <fullName evidence="1 3">Uncharacterized protein</fullName>
    </submittedName>
</protein>
<sequence length="210" mass="23492">MISGLAFATFAVSPDKAELRLRLSFTLILTSVTFKYVITQSLPKISYLTYMKFEFGILFAEAPPLISDFSLIYDARKKQAKLAMFVFNFLSFHEYDVLTKLLLNLNDKYVLMSLAILCIISVWHAIVTLWDPDADSELFNITRSHTSASSTLGVTAPTLLFVANQTTAPLLNRNSTRSKNRPNLGKMTTVSSNRWAAGNKSGSWLKESFG</sequence>
<accession>A0A183ALN9</accession>
<dbReference type="Gene3D" id="1.20.58.390">
    <property type="entry name" value="Neurotransmitter-gated ion-channel transmembrane domain"/>
    <property type="match status" value="1"/>
</dbReference>
<reference evidence="3" key="1">
    <citation type="submission" date="2016-06" db="UniProtKB">
        <authorList>
            <consortium name="WormBaseParasite"/>
        </authorList>
    </citation>
    <scope>IDENTIFICATION</scope>
</reference>